<evidence type="ECO:0000256" key="5">
    <source>
        <dbReference type="ARBA" id="ARBA00022679"/>
    </source>
</evidence>
<evidence type="ECO:0000256" key="9">
    <source>
        <dbReference type="ARBA" id="ARBA00093617"/>
    </source>
</evidence>
<reference evidence="13 14" key="2">
    <citation type="submission" date="2018-03" db="EMBL/GenBank/DDBJ databases">
        <title>The ancient ancestry and fast evolution of plastids.</title>
        <authorList>
            <person name="Moore K.R."/>
            <person name="Magnabosco C."/>
            <person name="Momper L."/>
            <person name="Gold D.A."/>
            <person name="Bosak T."/>
            <person name="Fournier G.P."/>
        </authorList>
    </citation>
    <scope>NUCLEOTIDE SEQUENCE [LARGE SCALE GENOMIC DNA]</scope>
    <source>
        <strain evidence="13 14">ULC18</strain>
    </source>
</reference>
<dbReference type="EMBL" id="PVWK01000052">
    <property type="protein sequence ID" value="PSB30444.1"/>
    <property type="molecule type" value="Genomic_DNA"/>
</dbReference>
<dbReference type="OrthoDB" id="9776737at2"/>
<dbReference type="GO" id="GO:0004169">
    <property type="term" value="F:dolichyl-phosphate-mannose-protein mannosyltransferase activity"/>
    <property type="evidence" value="ECO:0007669"/>
    <property type="project" value="UniProtKB-UniRule"/>
</dbReference>
<dbReference type="GO" id="GO:0012505">
    <property type="term" value="C:endomembrane system"/>
    <property type="evidence" value="ECO:0007669"/>
    <property type="project" value="UniProtKB-SubCell"/>
</dbReference>
<name>A0A2T1ECK7_9CYAN</name>
<feature type="transmembrane region" description="Helical" evidence="10">
    <location>
        <begin position="471"/>
        <end position="494"/>
    </location>
</feature>
<dbReference type="UniPathway" id="UPA00378"/>
<keyword evidence="4 10" id="KW-0328">Glycosyltransferase</keyword>
<dbReference type="Proteomes" id="UP000239576">
    <property type="component" value="Unassembled WGS sequence"/>
</dbReference>
<feature type="domain" description="Protein O-mannosyl-transferase C-terminal four TM" evidence="12">
    <location>
        <begin position="286"/>
        <end position="510"/>
    </location>
</feature>
<feature type="transmembrane region" description="Helical" evidence="10">
    <location>
        <begin position="438"/>
        <end position="459"/>
    </location>
</feature>
<keyword evidence="14" id="KW-1185">Reference proteome</keyword>
<comment type="similarity">
    <text evidence="3 10">Belongs to the glycosyltransferase 39 family.</text>
</comment>
<feature type="transmembrane region" description="Helical" evidence="10">
    <location>
        <begin position="408"/>
        <end position="426"/>
    </location>
</feature>
<dbReference type="EC" id="2.4.1.-" evidence="10"/>
<dbReference type="InterPro" id="IPR032421">
    <property type="entry name" value="PMT_4TMC"/>
</dbReference>
<dbReference type="RefSeq" id="WP_106255981.1">
    <property type="nucleotide sequence ID" value="NZ_CAWNSW010000009.1"/>
</dbReference>
<evidence type="ECO:0000256" key="7">
    <source>
        <dbReference type="ARBA" id="ARBA00022989"/>
    </source>
</evidence>
<keyword evidence="8 10" id="KW-0472">Membrane</keyword>
<reference evidence="14" key="1">
    <citation type="submission" date="2018-02" db="EMBL/GenBank/DDBJ databases">
        <authorList>
            <person name="Moore K."/>
            <person name="Momper L."/>
        </authorList>
    </citation>
    <scope>NUCLEOTIDE SEQUENCE [LARGE SCALE GENOMIC DNA]</scope>
    <source>
        <strain evidence="14">ULC18</strain>
    </source>
</reference>
<dbReference type="InterPro" id="IPR027005">
    <property type="entry name" value="PMT-like"/>
</dbReference>
<feature type="transmembrane region" description="Helical" evidence="10">
    <location>
        <begin position="152"/>
        <end position="172"/>
    </location>
</feature>
<dbReference type="InterPro" id="IPR003342">
    <property type="entry name" value="ArnT-like_N"/>
</dbReference>
<dbReference type="GO" id="GO:0005886">
    <property type="term" value="C:plasma membrane"/>
    <property type="evidence" value="ECO:0007669"/>
    <property type="project" value="UniProtKB-SubCell"/>
</dbReference>
<evidence type="ECO:0000256" key="2">
    <source>
        <dbReference type="ARBA" id="ARBA00004922"/>
    </source>
</evidence>
<accession>A0A2T1ECK7</accession>
<feature type="transmembrane region" description="Helical" evidence="10">
    <location>
        <begin position="129"/>
        <end position="146"/>
    </location>
</feature>
<dbReference type="AlphaFoldDB" id="A0A2T1ECK7"/>
<dbReference type="PANTHER" id="PTHR10050">
    <property type="entry name" value="DOLICHYL-PHOSPHATE-MANNOSE--PROTEIN MANNOSYLTRANSFERASE"/>
    <property type="match status" value="1"/>
</dbReference>
<dbReference type="Pfam" id="PF16192">
    <property type="entry name" value="PMT_4TMC"/>
    <property type="match status" value="1"/>
</dbReference>
<evidence type="ECO:0000256" key="6">
    <source>
        <dbReference type="ARBA" id="ARBA00022692"/>
    </source>
</evidence>
<keyword evidence="5 10" id="KW-0808">Transferase</keyword>
<feature type="transmembrane region" description="Helical" evidence="10">
    <location>
        <begin position="104"/>
        <end position="122"/>
    </location>
</feature>
<protein>
    <recommendedName>
        <fullName evidence="9 10">Polyprenol-phosphate-mannose--protein mannosyltransferase</fullName>
        <ecNumber evidence="10">2.4.1.-</ecNumber>
    </recommendedName>
</protein>
<evidence type="ECO:0000259" key="11">
    <source>
        <dbReference type="Pfam" id="PF02366"/>
    </source>
</evidence>
<feature type="domain" description="ArnT-like N-terminal" evidence="11">
    <location>
        <begin position="23"/>
        <end position="282"/>
    </location>
</feature>
<dbReference type="Pfam" id="PF02366">
    <property type="entry name" value="PMT"/>
    <property type="match status" value="1"/>
</dbReference>
<comment type="function">
    <text evidence="10">Protein O-mannosyltransferase that catalyzes the transfer of a single mannose residue from a polyprenol phospho-mannosyl lipidic donor to the hydroxyl group of selected serine and threonine residues in acceptor proteins.</text>
</comment>
<evidence type="ECO:0000256" key="8">
    <source>
        <dbReference type="ARBA" id="ARBA00023136"/>
    </source>
</evidence>
<evidence type="ECO:0000259" key="12">
    <source>
        <dbReference type="Pfam" id="PF16192"/>
    </source>
</evidence>
<feature type="transmembrane region" description="Helical" evidence="10">
    <location>
        <begin position="14"/>
        <end position="33"/>
    </location>
</feature>
<feature type="transmembrane region" description="Helical" evidence="10">
    <location>
        <begin position="362"/>
        <end position="388"/>
    </location>
</feature>
<evidence type="ECO:0000256" key="3">
    <source>
        <dbReference type="ARBA" id="ARBA00007222"/>
    </source>
</evidence>
<comment type="subcellular location">
    <subcellularLocation>
        <location evidence="10">Cell membrane</location>
    </subcellularLocation>
    <subcellularLocation>
        <location evidence="1">Endomembrane system</location>
        <topology evidence="1">Multi-pass membrane protein</topology>
    </subcellularLocation>
</comment>
<evidence type="ECO:0000256" key="10">
    <source>
        <dbReference type="RuleBase" id="RU367007"/>
    </source>
</evidence>
<evidence type="ECO:0000313" key="13">
    <source>
        <dbReference type="EMBL" id="PSB30444.1"/>
    </source>
</evidence>
<keyword evidence="10" id="KW-1003">Cell membrane</keyword>
<evidence type="ECO:0000313" key="14">
    <source>
        <dbReference type="Proteomes" id="UP000239576"/>
    </source>
</evidence>
<gene>
    <name evidence="13" type="ORF">C7B82_09100</name>
</gene>
<comment type="caution">
    <text evidence="13">The sequence shown here is derived from an EMBL/GenBank/DDBJ whole genome shotgun (WGS) entry which is preliminary data.</text>
</comment>
<feature type="transmembrane region" description="Helical" evidence="10">
    <location>
        <begin position="202"/>
        <end position="220"/>
    </location>
</feature>
<dbReference type="PANTHER" id="PTHR10050:SF46">
    <property type="entry name" value="PROTEIN O-MANNOSYL-TRANSFERASE 2"/>
    <property type="match status" value="1"/>
</dbReference>
<proteinExistence type="inferred from homology"/>
<comment type="pathway">
    <text evidence="2 10">Protein modification; protein glycosylation.</text>
</comment>
<feature type="transmembrane region" description="Helical" evidence="10">
    <location>
        <begin position="255"/>
        <end position="275"/>
    </location>
</feature>
<sequence>MSLLKKPSGLSDSWFKIGLAGLLIVSLALRFWGLGRFNSLVFDEVYYVKFAHDYLTKTPLFDGHPPLSKYLIAIGIWLGNQMPIGHDTANRLAGAEYTTWSYRWLNALTGSFIPLVVAGIAYQLSQRRSYAFLAGLFAALDGLFLVESRYALNNVYLVIFGLLGLWCFLLALEARSPWRSVYLVGSGIFFGASASIKWNGLWFLFGAYGLWLVAWLLRWLQSKFPRNTELAVLNTATEAGPTNQIHSPLQRLTRLAPWQLVLNLVVVPAVFYRLIWIPHLKFYTTASFWELQKQILDYHERVGSGPKVHPYCAEWYTWIFMWRPVAYYYKVEAQGGPLFSSDPSVRPGSTVIYDVHAIGNPLLWWLSTLAIVLMFIVLTQQIVTWLTVQGDAQGQSGEELLDNDRRPLLNATEVWLALFLCVNYAANLLPWVRVTRCTFLYHYMGASVFASMAIAWLVDRWLHSKQANLRTIGIVAIVLIVLAFIFWLPIYLGLPLSSLEFRLRMWLPSWV</sequence>
<organism evidence="13 14">
    <name type="scientific">Stenomitos frigidus ULC18</name>
    <dbReference type="NCBI Taxonomy" id="2107698"/>
    <lineage>
        <taxon>Bacteria</taxon>
        <taxon>Bacillati</taxon>
        <taxon>Cyanobacteriota</taxon>
        <taxon>Cyanophyceae</taxon>
        <taxon>Leptolyngbyales</taxon>
        <taxon>Leptolyngbyaceae</taxon>
        <taxon>Stenomitos</taxon>
    </lineage>
</organism>
<evidence type="ECO:0000256" key="4">
    <source>
        <dbReference type="ARBA" id="ARBA00022676"/>
    </source>
</evidence>
<keyword evidence="7 10" id="KW-1133">Transmembrane helix</keyword>
<keyword evidence="6 10" id="KW-0812">Transmembrane</keyword>
<evidence type="ECO:0000256" key="1">
    <source>
        <dbReference type="ARBA" id="ARBA00004127"/>
    </source>
</evidence>